<feature type="domain" description="TIL" evidence="4">
    <location>
        <begin position="143"/>
        <end position="200"/>
    </location>
</feature>
<dbReference type="VEuPathDB" id="VectorBase:LOC119164245"/>
<evidence type="ECO:0000256" key="3">
    <source>
        <dbReference type="SAM" id="SignalP"/>
    </source>
</evidence>
<evidence type="ECO:0000256" key="2">
    <source>
        <dbReference type="ARBA" id="ARBA00023157"/>
    </source>
</evidence>
<keyword evidence="2" id="KW-1015">Disulfide bond</keyword>
<feature type="signal peptide" evidence="3">
    <location>
        <begin position="1"/>
        <end position="24"/>
    </location>
</feature>
<keyword evidence="3" id="KW-0732">Signal</keyword>
<evidence type="ECO:0000313" key="5">
    <source>
        <dbReference type="EMBL" id="NIE45721.1"/>
    </source>
</evidence>
<dbReference type="AlphaFoldDB" id="A0A6G5A400"/>
<dbReference type="InterPro" id="IPR002919">
    <property type="entry name" value="TIL_dom"/>
</dbReference>
<dbReference type="PANTHER" id="PTHR23259">
    <property type="entry name" value="RIDDLE"/>
    <property type="match status" value="1"/>
</dbReference>
<dbReference type="CDD" id="cd19941">
    <property type="entry name" value="TIL"/>
    <property type="match status" value="1"/>
</dbReference>
<dbReference type="PANTHER" id="PTHR23259:SF70">
    <property type="entry name" value="ACCESSORY GLAND PROTEIN ACP62F-RELATED"/>
    <property type="match status" value="1"/>
</dbReference>
<dbReference type="GO" id="GO:0030414">
    <property type="term" value="F:peptidase inhibitor activity"/>
    <property type="evidence" value="ECO:0007669"/>
    <property type="project" value="UniProtKB-KW"/>
</dbReference>
<proteinExistence type="predicted"/>
<dbReference type="InterPro" id="IPR051368">
    <property type="entry name" value="SerProtInhib-TIL_Domain"/>
</dbReference>
<name>A0A6G5A400_RHIMP</name>
<keyword evidence="1" id="KW-0646">Protease inhibitor</keyword>
<evidence type="ECO:0000256" key="1">
    <source>
        <dbReference type="ARBA" id="ARBA00022690"/>
    </source>
</evidence>
<dbReference type="OrthoDB" id="6236007at2759"/>
<evidence type="ECO:0000259" key="4">
    <source>
        <dbReference type="Pfam" id="PF01826"/>
    </source>
</evidence>
<organism evidence="5">
    <name type="scientific">Rhipicephalus microplus</name>
    <name type="common">Cattle tick</name>
    <name type="synonym">Boophilus microplus</name>
    <dbReference type="NCBI Taxonomy" id="6941"/>
    <lineage>
        <taxon>Eukaryota</taxon>
        <taxon>Metazoa</taxon>
        <taxon>Ecdysozoa</taxon>
        <taxon>Arthropoda</taxon>
        <taxon>Chelicerata</taxon>
        <taxon>Arachnida</taxon>
        <taxon>Acari</taxon>
        <taxon>Parasitiformes</taxon>
        <taxon>Ixodida</taxon>
        <taxon>Ixodoidea</taxon>
        <taxon>Ixodidae</taxon>
        <taxon>Rhipicephalinae</taxon>
        <taxon>Rhipicephalus</taxon>
        <taxon>Boophilus</taxon>
    </lineage>
</organism>
<protein>
    <submittedName>
        <fullName evidence="5">Putative conserved secreted protein</fullName>
    </submittedName>
</protein>
<dbReference type="Gene3D" id="2.10.25.10">
    <property type="entry name" value="Laminin"/>
    <property type="match status" value="2"/>
</dbReference>
<dbReference type="SUPFAM" id="SSF57567">
    <property type="entry name" value="Serine protease inhibitors"/>
    <property type="match status" value="2"/>
</dbReference>
<sequence length="213" mass="23742">MFAKEFLTAFICILLCHNPQLTHSKKCGCLEKPPKYKTCLDHFCRPHLTPHAILQKHYDCVCRLGAYRNPWGQCITLDECKSCGTFRTKSFNLCASECPMQCDQPIPNCSSRCVARCDCAPGYVLDRGNKKECVKADCCPPRCPANSKFKLCVSSCRPMCNRPQPRICFNDCLRGGCVCNHGFAETVVGGVKTCVPQFTCGQSHQSVAQRQSL</sequence>
<accession>A0A6G5A400</accession>
<feature type="chain" id="PRO_5026172200" evidence="3">
    <location>
        <begin position="25"/>
        <end position="213"/>
    </location>
</feature>
<dbReference type="InterPro" id="IPR036084">
    <property type="entry name" value="Ser_inhib-like_sf"/>
</dbReference>
<reference evidence="5" key="1">
    <citation type="submission" date="2020-03" db="EMBL/GenBank/DDBJ databases">
        <title>A transcriptome and proteome of the tick Rhipicephalus microplus shaped by the genetic composition of its hosts and developmental stage.</title>
        <authorList>
            <person name="Garcia G.R."/>
            <person name="Ribeiro J.M.C."/>
            <person name="Maruyama S.R."/>
            <person name="Gardinasse L.G."/>
            <person name="Nelson K."/>
            <person name="Ferreira B.R."/>
            <person name="Andrade T.G."/>
            <person name="Santos I.K.F.M."/>
        </authorList>
    </citation>
    <scope>NUCLEOTIDE SEQUENCE</scope>
    <source>
        <strain evidence="5">NSGR</strain>
        <tissue evidence="5">Salivary glands</tissue>
    </source>
</reference>
<dbReference type="EMBL" id="GIKN01003448">
    <property type="protein sequence ID" value="NIE45721.1"/>
    <property type="molecule type" value="Transcribed_RNA"/>
</dbReference>
<feature type="domain" description="TIL" evidence="4">
    <location>
        <begin position="88"/>
        <end position="139"/>
    </location>
</feature>
<dbReference type="Pfam" id="PF01826">
    <property type="entry name" value="TIL"/>
    <property type="match status" value="2"/>
</dbReference>